<gene>
    <name evidence="2" type="ORF">Ga0058931_0958</name>
    <name evidence="3" type="ORF">HLUCCA05_09790</name>
</gene>
<dbReference type="RefSeq" id="WP_072245327.1">
    <property type="nucleotide sequence ID" value="NZ_FBYC01000004.1"/>
</dbReference>
<comment type="caution">
    <text evidence="3">The sequence shown here is derived from an EMBL/GenBank/DDBJ whole genome shotgun (WGS) entry which is preliminary data.</text>
</comment>
<proteinExistence type="predicted"/>
<dbReference type="Proteomes" id="UP000182045">
    <property type="component" value="Unassembled WGS sequence"/>
</dbReference>
<dbReference type="AlphaFoldDB" id="A0A0P7YTG2"/>
<evidence type="ECO:0000313" key="3">
    <source>
        <dbReference type="EMBL" id="KPP92676.1"/>
    </source>
</evidence>
<dbReference type="OrthoDB" id="8244198at2"/>
<dbReference type="Proteomes" id="UP000050413">
    <property type="component" value="Unassembled WGS sequence"/>
</dbReference>
<dbReference type="EMBL" id="FBYC01000004">
    <property type="protein sequence ID" value="CUX80251.1"/>
    <property type="molecule type" value="Genomic_DNA"/>
</dbReference>
<protein>
    <submittedName>
        <fullName evidence="3">Putative conserved small protein</fullName>
    </submittedName>
    <submittedName>
        <fullName evidence="2">Uncharacterized conserved protein YjiS, DUF1127 family</fullName>
    </submittedName>
</protein>
<dbReference type="Pfam" id="PF06568">
    <property type="entry name" value="YjiS-like"/>
    <property type="match status" value="1"/>
</dbReference>
<evidence type="ECO:0000313" key="2">
    <source>
        <dbReference type="EMBL" id="CUX80251.1"/>
    </source>
</evidence>
<reference evidence="2 5" key="2">
    <citation type="submission" date="2016-01" db="EMBL/GenBank/DDBJ databases">
        <authorList>
            <person name="Varghese N."/>
        </authorList>
    </citation>
    <scope>NUCLEOTIDE SEQUENCE [LARGE SCALE GENOMIC DNA]</scope>
    <source>
        <strain evidence="2 5">HL-91</strain>
    </source>
</reference>
<evidence type="ECO:0000313" key="5">
    <source>
        <dbReference type="Proteomes" id="UP000182045"/>
    </source>
</evidence>
<dbReference type="EMBL" id="LJSG01000011">
    <property type="protein sequence ID" value="KPP92676.1"/>
    <property type="molecule type" value="Genomic_DNA"/>
</dbReference>
<evidence type="ECO:0000313" key="4">
    <source>
        <dbReference type="Proteomes" id="UP000050413"/>
    </source>
</evidence>
<dbReference type="PROSITE" id="PS51360">
    <property type="entry name" value="PLUS3"/>
    <property type="match status" value="1"/>
</dbReference>
<dbReference type="PATRIC" id="fig|1666912.4.peg.2139"/>
<accession>A0A0P7YTG2</accession>
<evidence type="ECO:0000259" key="1">
    <source>
        <dbReference type="PROSITE" id="PS51360"/>
    </source>
</evidence>
<keyword evidence="5" id="KW-1185">Reference proteome</keyword>
<dbReference type="GO" id="GO:0003677">
    <property type="term" value="F:DNA binding"/>
    <property type="evidence" value="ECO:0007669"/>
    <property type="project" value="InterPro"/>
</dbReference>
<sequence length="70" mass="7987">MAHIAENLGTSRVQSPFGGFFLRLSEAFVRRRVYNRTYAELNALSTRELDDLGISRSMISRLAYEAAFEN</sequence>
<organism evidence="3 4">
    <name type="scientific">Roseibaca calidilacus</name>
    <dbReference type="NCBI Taxonomy" id="1666912"/>
    <lineage>
        <taxon>Bacteria</taxon>
        <taxon>Pseudomonadati</taxon>
        <taxon>Pseudomonadota</taxon>
        <taxon>Alphaproteobacteria</taxon>
        <taxon>Rhodobacterales</taxon>
        <taxon>Paracoccaceae</taxon>
        <taxon>Roseinatronobacter</taxon>
    </lineage>
</organism>
<dbReference type="InterPro" id="IPR004343">
    <property type="entry name" value="Plus-3_dom"/>
</dbReference>
<dbReference type="STRING" id="1666912.Ga0058931_0958"/>
<reference evidence="3 4" key="1">
    <citation type="submission" date="2015-09" db="EMBL/GenBank/DDBJ databases">
        <title>Identification and resolution of microdiversity through metagenomic sequencing of parallel consortia.</title>
        <authorList>
            <person name="Nelson W.C."/>
            <person name="Romine M.F."/>
            <person name="Lindemann S.R."/>
        </authorList>
    </citation>
    <scope>NUCLEOTIDE SEQUENCE [LARGE SCALE GENOMIC DNA]</scope>
    <source>
        <strain evidence="3">HL-91</strain>
    </source>
</reference>
<name>A0A0P7YTG2_9RHOB</name>
<feature type="domain" description="Plus3" evidence="1">
    <location>
        <begin position="43"/>
        <end position="70"/>
    </location>
</feature>
<dbReference type="InterPro" id="IPR009506">
    <property type="entry name" value="YjiS-like"/>
</dbReference>